<keyword evidence="1" id="KW-0472">Membrane</keyword>
<feature type="transmembrane region" description="Helical" evidence="1">
    <location>
        <begin position="451"/>
        <end position="471"/>
    </location>
</feature>
<sequence length="485" mass="55704">MDGIRWLFWQIILVVVNLALVVQWIVTSTWITGDFSRGKDRECLAAMRRRWAAQEIADLFRAVYPDAKTLPSDLSSIERFLATRHPETESEAAARAEHVEKTGIREVPLMWLIKRDDIDPRIKNCIGSLVTYELRDLSSTTEAITSPCFPPVAQESLTIEFPKIHHAFNQLIDGRSYAGITWLLSLFIIFLVGLLYIVGPDVVAWWRGWWLTFDRSIWTKFRTLLNWLDLVFLRSFTNDRTLVEYGSTRIFGLLFTALFAALTLLPQVAVLSDTWWYILLWIAAGFYGQYLVQLSSRYVFDNYYLPRISAASDGVGEDIVEARRQSLAQWNSLIVVWTAWTGSFEQSKPLNWHFSVIKRWFTRVRLVHSALLPVPDADPHPNPELGLKLDCTYFTIIIGVVTCVPFLLLREWLGFAVAAIYYWATVLRFLHDANDGLQTFETVLINTNMMVIAQLPALVFGVLPSLFYFLIKNGNLFEEVRLTSG</sequence>
<evidence type="ECO:0000313" key="3">
    <source>
        <dbReference type="Proteomes" id="UP000738359"/>
    </source>
</evidence>
<accession>A0A9P6LZM2</accession>
<gene>
    <name evidence="2" type="ORF">BGZ70_009544</name>
</gene>
<evidence type="ECO:0000313" key="2">
    <source>
        <dbReference type="EMBL" id="KAF9957316.1"/>
    </source>
</evidence>
<evidence type="ECO:0000256" key="1">
    <source>
        <dbReference type="SAM" id="Phobius"/>
    </source>
</evidence>
<feature type="transmembrane region" description="Helical" evidence="1">
    <location>
        <begin position="414"/>
        <end position="430"/>
    </location>
</feature>
<reference evidence="2" key="1">
    <citation type="journal article" date="2020" name="Fungal Divers.">
        <title>Resolving the Mortierellaceae phylogeny through synthesis of multi-gene phylogenetics and phylogenomics.</title>
        <authorList>
            <person name="Vandepol N."/>
            <person name="Liber J."/>
            <person name="Desiro A."/>
            <person name="Na H."/>
            <person name="Kennedy M."/>
            <person name="Barry K."/>
            <person name="Grigoriev I.V."/>
            <person name="Miller A.N."/>
            <person name="O'Donnell K."/>
            <person name="Stajich J.E."/>
            <person name="Bonito G."/>
        </authorList>
    </citation>
    <scope>NUCLEOTIDE SEQUENCE</scope>
    <source>
        <strain evidence="2">CK1249</strain>
    </source>
</reference>
<keyword evidence="1" id="KW-1133">Transmembrane helix</keyword>
<keyword evidence="1" id="KW-0812">Transmembrane</keyword>
<comment type="caution">
    <text evidence="2">The sequence shown here is derived from an EMBL/GenBank/DDBJ whole genome shotgun (WGS) entry which is preliminary data.</text>
</comment>
<dbReference type="EMBL" id="JAAAHY010000786">
    <property type="protein sequence ID" value="KAF9957316.1"/>
    <property type="molecule type" value="Genomic_DNA"/>
</dbReference>
<keyword evidence="3" id="KW-1185">Reference proteome</keyword>
<dbReference type="AlphaFoldDB" id="A0A9P6LZM2"/>
<feature type="transmembrane region" description="Helical" evidence="1">
    <location>
        <begin position="275"/>
        <end position="292"/>
    </location>
</feature>
<feature type="non-terminal residue" evidence="2">
    <location>
        <position position="485"/>
    </location>
</feature>
<name>A0A9P6LZM2_MORAP</name>
<feature type="transmembrane region" description="Helical" evidence="1">
    <location>
        <begin position="177"/>
        <end position="197"/>
    </location>
</feature>
<proteinExistence type="predicted"/>
<organism evidence="2 3">
    <name type="scientific">Mortierella alpina</name>
    <name type="common">Oleaginous fungus</name>
    <name type="synonym">Mortierella renispora</name>
    <dbReference type="NCBI Taxonomy" id="64518"/>
    <lineage>
        <taxon>Eukaryota</taxon>
        <taxon>Fungi</taxon>
        <taxon>Fungi incertae sedis</taxon>
        <taxon>Mucoromycota</taxon>
        <taxon>Mortierellomycotina</taxon>
        <taxon>Mortierellomycetes</taxon>
        <taxon>Mortierellales</taxon>
        <taxon>Mortierellaceae</taxon>
        <taxon>Mortierella</taxon>
    </lineage>
</organism>
<dbReference type="Proteomes" id="UP000738359">
    <property type="component" value="Unassembled WGS sequence"/>
</dbReference>
<feature type="transmembrane region" description="Helical" evidence="1">
    <location>
        <begin position="6"/>
        <end position="31"/>
    </location>
</feature>
<protein>
    <submittedName>
        <fullName evidence="2">Uncharacterized protein</fullName>
    </submittedName>
</protein>
<feature type="transmembrane region" description="Helical" evidence="1">
    <location>
        <begin position="248"/>
        <end position="269"/>
    </location>
</feature>